<feature type="compositionally biased region" description="Basic and acidic residues" evidence="5">
    <location>
        <begin position="1"/>
        <end position="11"/>
    </location>
</feature>
<dbReference type="GO" id="GO:0005874">
    <property type="term" value="C:microtubule"/>
    <property type="evidence" value="ECO:0007669"/>
    <property type="project" value="UniProtKB-KW"/>
</dbReference>
<dbReference type="SUPFAM" id="SSF52490">
    <property type="entry name" value="Tubulin nucleotide-binding domain-like"/>
    <property type="match status" value="1"/>
</dbReference>
<reference evidence="7" key="1">
    <citation type="submission" date="2022-04" db="EMBL/GenBank/DDBJ databases">
        <title>Carnegiea gigantea Genome sequencing and assembly v2.</title>
        <authorList>
            <person name="Copetti D."/>
            <person name="Sanderson M.J."/>
            <person name="Burquez A."/>
            <person name="Wojciechowski M.F."/>
        </authorList>
    </citation>
    <scope>NUCLEOTIDE SEQUENCE</scope>
    <source>
        <strain evidence="7">SGP5-SGP5p</strain>
        <tissue evidence="7">Aerial part</tissue>
    </source>
</reference>
<keyword evidence="4" id="KW-0342">GTP-binding</keyword>
<evidence type="ECO:0000256" key="3">
    <source>
        <dbReference type="ARBA" id="ARBA00022741"/>
    </source>
</evidence>
<gene>
    <name evidence="7" type="ORF">Cgig2_014308</name>
</gene>
<name>A0A9Q1JWR1_9CARY</name>
<comment type="similarity">
    <text evidence="1">Belongs to the tubulin family.</text>
</comment>
<dbReference type="AlphaFoldDB" id="A0A9Q1JWR1"/>
<sequence length="277" mass="30753">MGKEHQLEKKQTQLLSKPTGKNGESHRLNRHQYAQVQVHKVHKSNATVKSNGRGLKARNQPTQTKQKVLVILDTAACSLSVTFKPEISPILRDSLAICMTLPACPTEIIEEHTNKRIIVFICISPTSLPTKANLSLSHSSNRKKEKDILAGQTKKMRDILHIQAGQWGNQIGAKFWEVVCNEHGIDDTGEYVGNSSVQLDQSNVYYNEGSGGRYVLRVVLIDLEPGTMDALKAGIFRPDNIVFAQNGARNDWAKGHYTEGAEFVDSVLDVVAKTREL</sequence>
<feature type="region of interest" description="Disordered" evidence="5">
    <location>
        <begin position="1"/>
        <end position="27"/>
    </location>
</feature>
<dbReference type="Gene3D" id="3.40.50.1440">
    <property type="entry name" value="Tubulin/FtsZ, GTPase domain"/>
    <property type="match status" value="1"/>
</dbReference>
<dbReference type="PRINTS" id="PR01163">
    <property type="entry name" value="BETATUBULIN"/>
</dbReference>
<protein>
    <recommendedName>
        <fullName evidence="6">Tubulin/FtsZ GTPase domain-containing protein</fullName>
    </recommendedName>
</protein>
<dbReference type="Pfam" id="PF00091">
    <property type="entry name" value="Tubulin"/>
    <property type="match status" value="1"/>
</dbReference>
<keyword evidence="2" id="KW-0493">Microtubule</keyword>
<keyword evidence="3" id="KW-0547">Nucleotide-binding</keyword>
<dbReference type="PRINTS" id="PR01161">
    <property type="entry name" value="TUBULIN"/>
</dbReference>
<dbReference type="PANTHER" id="PTHR36527:SF3">
    <property type="entry name" value="OS01G0282866 PROTEIN"/>
    <property type="match status" value="1"/>
</dbReference>
<evidence type="ECO:0000256" key="2">
    <source>
        <dbReference type="ARBA" id="ARBA00022701"/>
    </source>
</evidence>
<keyword evidence="8" id="KW-1185">Reference proteome</keyword>
<evidence type="ECO:0000313" key="8">
    <source>
        <dbReference type="Proteomes" id="UP001153076"/>
    </source>
</evidence>
<feature type="domain" description="Tubulin/FtsZ GTPase" evidence="6">
    <location>
        <begin position="159"/>
        <end position="273"/>
    </location>
</feature>
<dbReference type="GO" id="GO:0005200">
    <property type="term" value="F:structural constituent of cytoskeleton"/>
    <property type="evidence" value="ECO:0007669"/>
    <property type="project" value="InterPro"/>
</dbReference>
<organism evidence="7 8">
    <name type="scientific">Carnegiea gigantea</name>
    <dbReference type="NCBI Taxonomy" id="171969"/>
    <lineage>
        <taxon>Eukaryota</taxon>
        <taxon>Viridiplantae</taxon>
        <taxon>Streptophyta</taxon>
        <taxon>Embryophyta</taxon>
        <taxon>Tracheophyta</taxon>
        <taxon>Spermatophyta</taxon>
        <taxon>Magnoliopsida</taxon>
        <taxon>eudicotyledons</taxon>
        <taxon>Gunneridae</taxon>
        <taxon>Pentapetalae</taxon>
        <taxon>Caryophyllales</taxon>
        <taxon>Cactineae</taxon>
        <taxon>Cactaceae</taxon>
        <taxon>Cactoideae</taxon>
        <taxon>Echinocereeae</taxon>
        <taxon>Carnegiea</taxon>
    </lineage>
</organism>
<dbReference type="OrthoDB" id="1662883at2759"/>
<dbReference type="PANTHER" id="PTHR36527">
    <property type="entry name" value="OS01G0282866 PROTEIN"/>
    <property type="match status" value="1"/>
</dbReference>
<dbReference type="InterPro" id="IPR003008">
    <property type="entry name" value="Tubulin_FtsZ_GTPase"/>
</dbReference>
<proteinExistence type="inferred from homology"/>
<dbReference type="InterPro" id="IPR000217">
    <property type="entry name" value="Tubulin"/>
</dbReference>
<dbReference type="GO" id="GO:0003924">
    <property type="term" value="F:GTPase activity"/>
    <property type="evidence" value="ECO:0007669"/>
    <property type="project" value="InterPro"/>
</dbReference>
<evidence type="ECO:0000256" key="4">
    <source>
        <dbReference type="ARBA" id="ARBA00023134"/>
    </source>
</evidence>
<dbReference type="InterPro" id="IPR036525">
    <property type="entry name" value="Tubulin/FtsZ_GTPase_sf"/>
</dbReference>
<dbReference type="GO" id="GO:0005525">
    <property type="term" value="F:GTP binding"/>
    <property type="evidence" value="ECO:0007669"/>
    <property type="project" value="UniProtKB-KW"/>
</dbReference>
<evidence type="ECO:0000256" key="5">
    <source>
        <dbReference type="SAM" id="MobiDB-lite"/>
    </source>
</evidence>
<evidence type="ECO:0000313" key="7">
    <source>
        <dbReference type="EMBL" id="KAJ8432321.1"/>
    </source>
</evidence>
<dbReference type="InterPro" id="IPR002453">
    <property type="entry name" value="Beta_tubulin"/>
</dbReference>
<dbReference type="GO" id="GO:0007017">
    <property type="term" value="P:microtubule-based process"/>
    <property type="evidence" value="ECO:0007669"/>
    <property type="project" value="InterPro"/>
</dbReference>
<dbReference type="EMBL" id="JAKOGI010000615">
    <property type="protein sequence ID" value="KAJ8432321.1"/>
    <property type="molecule type" value="Genomic_DNA"/>
</dbReference>
<evidence type="ECO:0000256" key="1">
    <source>
        <dbReference type="ARBA" id="ARBA00009636"/>
    </source>
</evidence>
<accession>A0A9Q1JWR1</accession>
<evidence type="ECO:0000259" key="6">
    <source>
        <dbReference type="Pfam" id="PF00091"/>
    </source>
</evidence>
<dbReference type="Proteomes" id="UP001153076">
    <property type="component" value="Unassembled WGS sequence"/>
</dbReference>
<comment type="caution">
    <text evidence="7">The sequence shown here is derived from an EMBL/GenBank/DDBJ whole genome shotgun (WGS) entry which is preliminary data.</text>
</comment>